<protein>
    <submittedName>
        <fullName evidence="1">Uncharacterized protein</fullName>
    </submittedName>
</protein>
<reference evidence="2" key="1">
    <citation type="submission" date="2017-03" db="EMBL/GenBank/DDBJ databases">
        <authorList>
            <person name="Monnet C."/>
        </authorList>
    </citation>
    <scope>NUCLEOTIDE SEQUENCE [LARGE SCALE GENOMIC DNA]</scope>
    <source>
        <strain evidence="2">P10</strain>
    </source>
</reference>
<gene>
    <name evidence="1" type="ORF">BANT10_01133</name>
</gene>
<accession>A0A2H1INJ1</accession>
<evidence type="ECO:0000313" key="2">
    <source>
        <dbReference type="Proteomes" id="UP000234342"/>
    </source>
</evidence>
<dbReference type="AlphaFoldDB" id="A0A2H1INJ1"/>
<keyword evidence="2" id="KW-1185">Reference proteome</keyword>
<sequence>MADELAEFWMHTTTVKTYEGTGPFGETYADPADVPCFIDSTRKLVRDPTGREVVSEATIQGPITHGAKFTPESLTTIDGRERTVITAANHYSGALDLPDHFEVTTT</sequence>
<dbReference type="Proteomes" id="UP000234342">
    <property type="component" value="Unassembled WGS sequence"/>
</dbReference>
<dbReference type="RefSeq" id="WP_101642309.1">
    <property type="nucleotide sequence ID" value="NZ_FXZE01000003.1"/>
</dbReference>
<dbReference type="EMBL" id="FXZE01000003">
    <property type="protein sequence ID" value="SMX76779.1"/>
    <property type="molecule type" value="Genomic_DNA"/>
</dbReference>
<evidence type="ECO:0000313" key="1">
    <source>
        <dbReference type="EMBL" id="SMX76779.1"/>
    </source>
</evidence>
<name>A0A2H1INJ1_9MICO</name>
<organism evidence="1 2">
    <name type="scientific">Brevibacterium antiquum</name>
    <dbReference type="NCBI Taxonomy" id="234835"/>
    <lineage>
        <taxon>Bacteria</taxon>
        <taxon>Bacillati</taxon>
        <taxon>Actinomycetota</taxon>
        <taxon>Actinomycetes</taxon>
        <taxon>Micrococcales</taxon>
        <taxon>Brevibacteriaceae</taxon>
        <taxon>Brevibacterium</taxon>
    </lineage>
</organism>
<proteinExistence type="predicted"/>